<organism evidence="1 2">
    <name type="scientific">Parazoarcus communis SWub3 = DSM 12120</name>
    <dbReference type="NCBI Taxonomy" id="1121029"/>
    <lineage>
        <taxon>Bacteria</taxon>
        <taxon>Pseudomonadati</taxon>
        <taxon>Pseudomonadota</taxon>
        <taxon>Betaproteobacteria</taxon>
        <taxon>Rhodocyclales</taxon>
        <taxon>Zoogloeaceae</taxon>
        <taxon>Parazoarcus</taxon>
    </lineage>
</organism>
<proteinExistence type="predicted"/>
<dbReference type="OrthoDB" id="5767052at2"/>
<gene>
    <name evidence="1" type="ORF">DNK49_22015</name>
</gene>
<evidence type="ECO:0000313" key="1">
    <source>
        <dbReference type="EMBL" id="PZA14409.1"/>
    </source>
</evidence>
<evidence type="ECO:0000313" key="2">
    <source>
        <dbReference type="Proteomes" id="UP000248259"/>
    </source>
</evidence>
<name>A0A323UPQ8_9RHOO</name>
<dbReference type="EMBL" id="QKOE01000033">
    <property type="protein sequence ID" value="PZA14409.1"/>
    <property type="molecule type" value="Genomic_DNA"/>
</dbReference>
<protein>
    <recommendedName>
        <fullName evidence="3">Lipoprotein</fullName>
    </recommendedName>
</protein>
<dbReference type="RefSeq" id="WP_110530050.1">
    <property type="nucleotide sequence ID" value="NZ_QKOE01000033.1"/>
</dbReference>
<dbReference type="PROSITE" id="PS51257">
    <property type="entry name" value="PROKAR_LIPOPROTEIN"/>
    <property type="match status" value="1"/>
</dbReference>
<dbReference type="AlphaFoldDB" id="A0A323UPQ8"/>
<sequence length="293" mass="33152">MFARVRLFLLGVLSLFVVAGCGVRLAYSQLDWLVPWYLSDYVSFDREQRRLLDARLADRLTWHCSSQLGPYAELLGDLELRLGEAAPLDAAALDPFLQRGEAFWQVLMEALVPDAAQMFAALDDAQVAELAAAFARRNTETRKTFLEGSPGQLRSAQIERMEKRLRTWFGRLQPQQRQRVQAWSDALRPTTTDWLAHRERWQTGLIEALGRRHEAGFELEVRRLLTAAESDWSADYRADRAYNRAQTLALLADLVNDATPAQRQTLLGELAGWRADFQRMACAPPSGPALAAH</sequence>
<reference evidence="1 2" key="1">
    <citation type="submission" date="2018-06" db="EMBL/GenBank/DDBJ databases">
        <title>Azoarcus communis strain SWub3 genome.</title>
        <authorList>
            <person name="Zorraquino Salvo V."/>
            <person name="Toubiana D."/>
            <person name="Blumwald E."/>
        </authorList>
    </citation>
    <scope>NUCLEOTIDE SEQUENCE [LARGE SCALE GENOMIC DNA]</scope>
    <source>
        <strain evidence="1 2">SWub3</strain>
    </source>
</reference>
<evidence type="ECO:0008006" key="3">
    <source>
        <dbReference type="Google" id="ProtNLM"/>
    </source>
</evidence>
<keyword evidence="2" id="KW-1185">Reference proteome</keyword>
<accession>A0A323UPQ8</accession>
<comment type="caution">
    <text evidence="1">The sequence shown here is derived from an EMBL/GenBank/DDBJ whole genome shotgun (WGS) entry which is preliminary data.</text>
</comment>
<dbReference type="PIRSF" id="PIRSF028200">
    <property type="entry name" value="UCP028200"/>
    <property type="match status" value="1"/>
</dbReference>
<dbReference type="InterPro" id="IPR016875">
    <property type="entry name" value="UCP028200"/>
</dbReference>
<dbReference type="Proteomes" id="UP000248259">
    <property type="component" value="Unassembled WGS sequence"/>
</dbReference>
<dbReference type="Pfam" id="PF19795">
    <property type="entry name" value="DUF6279"/>
    <property type="match status" value="1"/>
</dbReference>